<gene>
    <name evidence="2" type="ORF">EKO23_03935</name>
</gene>
<keyword evidence="1" id="KW-1133">Transmembrane helix</keyword>
<evidence type="ECO:0000313" key="3">
    <source>
        <dbReference type="Proteomes" id="UP000295198"/>
    </source>
</evidence>
<dbReference type="AlphaFoldDB" id="A0A4Q4ZIE8"/>
<proteinExistence type="predicted"/>
<protein>
    <submittedName>
        <fullName evidence="2">Uncharacterized protein</fullName>
    </submittedName>
</protein>
<organism evidence="2 3">
    <name type="scientific">Nocardioides guangzhouensis</name>
    <dbReference type="NCBI Taxonomy" id="2497878"/>
    <lineage>
        <taxon>Bacteria</taxon>
        <taxon>Bacillati</taxon>
        <taxon>Actinomycetota</taxon>
        <taxon>Actinomycetes</taxon>
        <taxon>Propionibacteriales</taxon>
        <taxon>Nocardioidaceae</taxon>
        <taxon>Nocardioides</taxon>
    </lineage>
</organism>
<keyword evidence="3" id="KW-1185">Reference proteome</keyword>
<dbReference type="RefSeq" id="WP_134714312.1">
    <property type="nucleotide sequence ID" value="NZ_SDKM01000004.1"/>
</dbReference>
<dbReference type="EMBL" id="SDKM01000004">
    <property type="protein sequence ID" value="RYP88010.1"/>
    <property type="molecule type" value="Genomic_DNA"/>
</dbReference>
<evidence type="ECO:0000256" key="1">
    <source>
        <dbReference type="SAM" id="Phobius"/>
    </source>
</evidence>
<evidence type="ECO:0000313" key="2">
    <source>
        <dbReference type="EMBL" id="RYP88010.1"/>
    </source>
</evidence>
<sequence length="160" mass="16089">MRRAPVRRPGGVVASGVAAGVVVAGLTGTVALAALVGSPGTVDATTAPAAAAPVLQGAGADIANDVAARPDVETLACRRDGGQHWRVRARATNPTGHPVSYRLALRIAGTDGDVVGRAAVETAVVPARGATELRTRVPVSRVVEKASCIFVAIDRVNTTG</sequence>
<name>A0A4Q4ZIE8_9ACTN</name>
<reference evidence="2 3" key="1">
    <citation type="submission" date="2019-01" db="EMBL/GenBank/DDBJ databases">
        <title>Nocardioides guangzhouensis sp. nov., an actinobacterium isolated from soil.</title>
        <authorList>
            <person name="Fu Y."/>
            <person name="Cai Y."/>
            <person name="Lin Z."/>
            <person name="Chen P."/>
        </authorList>
    </citation>
    <scope>NUCLEOTIDE SEQUENCE [LARGE SCALE GENOMIC DNA]</scope>
    <source>
        <strain evidence="2 3">130</strain>
    </source>
</reference>
<keyword evidence="1" id="KW-0472">Membrane</keyword>
<accession>A0A4Q4ZIE8</accession>
<dbReference type="Proteomes" id="UP000295198">
    <property type="component" value="Unassembled WGS sequence"/>
</dbReference>
<keyword evidence="1" id="KW-0812">Transmembrane</keyword>
<feature type="transmembrane region" description="Helical" evidence="1">
    <location>
        <begin position="12"/>
        <end position="36"/>
    </location>
</feature>
<comment type="caution">
    <text evidence="2">The sequence shown here is derived from an EMBL/GenBank/DDBJ whole genome shotgun (WGS) entry which is preliminary data.</text>
</comment>